<protein>
    <submittedName>
        <fullName evidence="2">Copper chaperone</fullName>
    </submittedName>
</protein>
<dbReference type="Gene3D" id="3.30.70.100">
    <property type="match status" value="1"/>
</dbReference>
<dbReference type="Pfam" id="PF00403">
    <property type="entry name" value="HMA"/>
    <property type="match status" value="1"/>
</dbReference>
<keyword evidence="3" id="KW-1185">Reference proteome</keyword>
<dbReference type="AlphaFoldDB" id="A0A4R7LEK2"/>
<dbReference type="PROSITE" id="PS50846">
    <property type="entry name" value="HMA_2"/>
    <property type="match status" value="1"/>
</dbReference>
<dbReference type="Proteomes" id="UP000294563">
    <property type="component" value="Unassembled WGS sequence"/>
</dbReference>
<dbReference type="SUPFAM" id="SSF55008">
    <property type="entry name" value="HMA, heavy metal-associated domain"/>
    <property type="match status" value="1"/>
</dbReference>
<dbReference type="InterPro" id="IPR036163">
    <property type="entry name" value="HMA_dom_sf"/>
</dbReference>
<dbReference type="GO" id="GO:0046872">
    <property type="term" value="F:metal ion binding"/>
    <property type="evidence" value="ECO:0007669"/>
    <property type="project" value="InterPro"/>
</dbReference>
<evidence type="ECO:0000259" key="1">
    <source>
        <dbReference type="PROSITE" id="PS50846"/>
    </source>
</evidence>
<dbReference type="CDD" id="cd00371">
    <property type="entry name" value="HMA"/>
    <property type="match status" value="1"/>
</dbReference>
<dbReference type="EMBL" id="SOBH01000005">
    <property type="protein sequence ID" value="TDT72711.1"/>
    <property type="molecule type" value="Genomic_DNA"/>
</dbReference>
<gene>
    <name evidence="2" type="ORF">BDE40_3563</name>
</gene>
<proteinExistence type="predicted"/>
<evidence type="ECO:0000313" key="2">
    <source>
        <dbReference type="EMBL" id="TDT72711.1"/>
    </source>
</evidence>
<sequence>MKFHVPDMSCGHCTAAIKKAILAKDPTAGIEIETETRHVSVSSNLGQSDVQEAILDAGYEAAAA</sequence>
<comment type="caution">
    <text evidence="2">The sequence shown here is derived from an EMBL/GenBank/DDBJ whole genome shotgun (WGS) entry which is preliminary data.</text>
</comment>
<dbReference type="OrthoDB" id="9801832at2"/>
<name>A0A4R7LEK2_9RHOB</name>
<reference evidence="2 3" key="1">
    <citation type="submission" date="2019-03" db="EMBL/GenBank/DDBJ databases">
        <title>Genomic Encyclopedia of Archaeal and Bacterial Type Strains, Phase II (KMG-II): from individual species to whole genera.</title>
        <authorList>
            <person name="Goeker M."/>
        </authorList>
    </citation>
    <scope>NUCLEOTIDE SEQUENCE [LARGE SCALE GENOMIC DNA]</scope>
    <source>
        <strain evidence="2 3">DSM 29467</strain>
    </source>
</reference>
<evidence type="ECO:0000313" key="3">
    <source>
        <dbReference type="Proteomes" id="UP000294563"/>
    </source>
</evidence>
<dbReference type="InterPro" id="IPR006121">
    <property type="entry name" value="HMA_dom"/>
</dbReference>
<feature type="domain" description="HMA" evidence="1">
    <location>
        <begin position="1"/>
        <end position="62"/>
    </location>
</feature>
<dbReference type="RefSeq" id="WP_134016813.1">
    <property type="nucleotide sequence ID" value="NZ_SOBH01000005.1"/>
</dbReference>
<organism evidence="2 3">
    <name type="scientific">Litoreibacter halocynthiae</name>
    <dbReference type="NCBI Taxonomy" id="1242689"/>
    <lineage>
        <taxon>Bacteria</taxon>
        <taxon>Pseudomonadati</taxon>
        <taxon>Pseudomonadota</taxon>
        <taxon>Alphaproteobacteria</taxon>
        <taxon>Rhodobacterales</taxon>
        <taxon>Roseobacteraceae</taxon>
        <taxon>Litoreibacter</taxon>
    </lineage>
</organism>
<accession>A0A4R7LEK2</accession>